<evidence type="ECO:0000256" key="1">
    <source>
        <dbReference type="ARBA" id="ARBA00022723"/>
    </source>
</evidence>
<dbReference type="OrthoDB" id="20839at2759"/>
<accession>A0A3P6SWK6</accession>
<evidence type="ECO:0000256" key="2">
    <source>
        <dbReference type="ARBA" id="ARBA00022771"/>
    </source>
</evidence>
<dbReference type="PANTHER" id="PTHR13793:SF107">
    <property type="entry name" value="BROMODOMAIN-CONTAINING PROTEIN HOMOLOG"/>
    <property type="match status" value="1"/>
</dbReference>
<name>A0A3P6SWK6_9BILA</name>
<reference evidence="5 6" key="1">
    <citation type="submission" date="2018-11" db="EMBL/GenBank/DDBJ databases">
        <authorList>
            <consortium name="Pathogen Informatics"/>
        </authorList>
    </citation>
    <scope>NUCLEOTIDE SEQUENCE [LARGE SCALE GENOMIC DNA]</scope>
</reference>
<keyword evidence="2" id="KW-0863">Zinc-finger</keyword>
<dbReference type="SMART" id="SM00249">
    <property type="entry name" value="PHD"/>
    <property type="match status" value="1"/>
</dbReference>
<keyword evidence="6" id="KW-1185">Reference proteome</keyword>
<dbReference type="InterPro" id="IPR019787">
    <property type="entry name" value="Znf_PHD-finger"/>
</dbReference>
<organism evidence="5 6">
    <name type="scientific">Gongylonema pulchrum</name>
    <dbReference type="NCBI Taxonomy" id="637853"/>
    <lineage>
        <taxon>Eukaryota</taxon>
        <taxon>Metazoa</taxon>
        <taxon>Ecdysozoa</taxon>
        <taxon>Nematoda</taxon>
        <taxon>Chromadorea</taxon>
        <taxon>Rhabditida</taxon>
        <taxon>Spirurina</taxon>
        <taxon>Spiruromorpha</taxon>
        <taxon>Spiruroidea</taxon>
        <taxon>Gongylonematidae</taxon>
        <taxon>Gongylonema</taxon>
    </lineage>
</organism>
<dbReference type="EMBL" id="UYRT01020611">
    <property type="protein sequence ID" value="VDK59354.1"/>
    <property type="molecule type" value="Genomic_DNA"/>
</dbReference>
<dbReference type="PANTHER" id="PTHR13793">
    <property type="entry name" value="PHD FINGER PROTEINS"/>
    <property type="match status" value="1"/>
</dbReference>
<dbReference type="AlphaFoldDB" id="A0A3P6SWK6"/>
<evidence type="ECO:0000313" key="6">
    <source>
        <dbReference type="Proteomes" id="UP000271098"/>
    </source>
</evidence>
<protein>
    <recommendedName>
        <fullName evidence="4">PHD-type domain-containing protein</fullName>
    </recommendedName>
</protein>
<dbReference type="GO" id="GO:0006357">
    <property type="term" value="P:regulation of transcription by RNA polymerase II"/>
    <property type="evidence" value="ECO:0007669"/>
    <property type="project" value="TreeGrafter"/>
</dbReference>
<evidence type="ECO:0000313" key="5">
    <source>
        <dbReference type="EMBL" id="VDK59354.1"/>
    </source>
</evidence>
<dbReference type="Pfam" id="PF13831">
    <property type="entry name" value="PHD_2"/>
    <property type="match status" value="1"/>
</dbReference>
<keyword evidence="1" id="KW-0479">Metal-binding</keyword>
<dbReference type="InterPro" id="IPR013083">
    <property type="entry name" value="Znf_RING/FYVE/PHD"/>
</dbReference>
<proteinExistence type="predicted"/>
<dbReference type="Gene3D" id="3.30.40.10">
    <property type="entry name" value="Zinc/RING finger domain, C3HC4 (zinc finger)"/>
    <property type="match status" value="2"/>
</dbReference>
<feature type="domain" description="PHD-type" evidence="4">
    <location>
        <begin position="52"/>
        <end position="119"/>
    </location>
</feature>
<dbReference type="PROSITE" id="PS51805">
    <property type="entry name" value="EPHD"/>
    <property type="match status" value="1"/>
</dbReference>
<evidence type="ECO:0000256" key="3">
    <source>
        <dbReference type="ARBA" id="ARBA00022833"/>
    </source>
</evidence>
<dbReference type="InterPro" id="IPR001965">
    <property type="entry name" value="Znf_PHD"/>
</dbReference>
<dbReference type="InterPro" id="IPR050701">
    <property type="entry name" value="Histone_Mod_Regulator"/>
</dbReference>
<sequence length="119" mass="13440">MSNFQPDCEEDDKIIFCDGCNLSVHQSCYGLDLVPQNEWLCQKCALLGINVFPNCALCPLTGGAMKCTECGYIWAHIACALWISEVRFVDFVHREPIANICDVPLERWMLRCAYDSDAL</sequence>
<dbReference type="InterPro" id="IPR034732">
    <property type="entry name" value="EPHD"/>
</dbReference>
<dbReference type="GO" id="GO:0008270">
    <property type="term" value="F:zinc ion binding"/>
    <property type="evidence" value="ECO:0007669"/>
    <property type="project" value="UniProtKB-KW"/>
</dbReference>
<dbReference type="InterPro" id="IPR011011">
    <property type="entry name" value="Znf_FYVE_PHD"/>
</dbReference>
<dbReference type="Pfam" id="PF13832">
    <property type="entry name" value="zf-HC5HC2H_2"/>
    <property type="match status" value="1"/>
</dbReference>
<keyword evidence="3" id="KW-0862">Zinc</keyword>
<evidence type="ECO:0000259" key="4">
    <source>
        <dbReference type="PROSITE" id="PS51805"/>
    </source>
</evidence>
<dbReference type="SUPFAM" id="SSF57903">
    <property type="entry name" value="FYVE/PHD zinc finger"/>
    <property type="match status" value="1"/>
</dbReference>
<gene>
    <name evidence="5" type="ORF">GPUH_LOCUS7702</name>
</gene>
<dbReference type="Proteomes" id="UP000271098">
    <property type="component" value="Unassembled WGS sequence"/>
</dbReference>